<dbReference type="EMBL" id="JAQLEC010000003">
    <property type="protein sequence ID" value="MDB1838290.1"/>
    <property type="molecule type" value="Genomic_DNA"/>
</dbReference>
<feature type="region of interest" description="Disordered" evidence="1">
    <location>
        <begin position="446"/>
        <end position="508"/>
    </location>
</feature>
<feature type="compositionally biased region" description="Acidic residues" evidence="1">
    <location>
        <begin position="448"/>
        <end position="466"/>
    </location>
</feature>
<keyword evidence="2" id="KW-0472">Membrane</keyword>
<keyword evidence="2" id="KW-1133">Transmembrane helix</keyword>
<evidence type="ECO:0000256" key="1">
    <source>
        <dbReference type="SAM" id="MobiDB-lite"/>
    </source>
</evidence>
<feature type="transmembrane region" description="Helical" evidence="2">
    <location>
        <begin position="517"/>
        <end position="538"/>
    </location>
</feature>
<dbReference type="NCBIfam" id="TIGR01167">
    <property type="entry name" value="LPXTG_anchor"/>
    <property type="match status" value="1"/>
</dbReference>
<accession>A0AAW6AIX8</accession>
<feature type="compositionally biased region" description="Basic and acidic residues" evidence="1">
    <location>
        <begin position="474"/>
        <end position="486"/>
    </location>
</feature>
<organism evidence="3 4">
    <name type="scientific">Collinsella aerofaciens</name>
    <dbReference type="NCBI Taxonomy" id="74426"/>
    <lineage>
        <taxon>Bacteria</taxon>
        <taxon>Bacillati</taxon>
        <taxon>Actinomycetota</taxon>
        <taxon>Coriobacteriia</taxon>
        <taxon>Coriobacteriales</taxon>
        <taxon>Coriobacteriaceae</taxon>
        <taxon>Collinsella</taxon>
    </lineage>
</organism>
<protein>
    <submittedName>
        <fullName evidence="3">LPXTG cell wall anchor domain-containing protein</fullName>
    </submittedName>
</protein>
<comment type="caution">
    <text evidence="3">The sequence shown here is derived from an EMBL/GenBank/DDBJ whole genome shotgun (WGS) entry which is preliminary data.</text>
</comment>
<feature type="compositionally biased region" description="Low complexity" evidence="1">
    <location>
        <begin position="487"/>
        <end position="508"/>
    </location>
</feature>
<evidence type="ECO:0000313" key="3">
    <source>
        <dbReference type="EMBL" id="MDB1838290.1"/>
    </source>
</evidence>
<dbReference type="AlphaFoldDB" id="A0AAW6AIX8"/>
<dbReference type="RefSeq" id="WP_195521025.1">
    <property type="nucleotide sequence ID" value="NZ_JADNPG010000013.1"/>
</dbReference>
<sequence length="544" mass="54869">MRKQIHDNPIDHGRACSLSHGTWRCVGAKLACAGACVLMVGQLLLPSVALAAEWVNVGGTQYDAGTAAGDEAGTWSWDGANDMKLNGYDGGSIGAKGNLTIGVTGTNTVTADAGQSAIAVKNGNLAITGDGTLNATAQTDVIAAEGDGNAGGDVTISGANVNVTASGAVNSATGIRATAGSVTIDKGADVKIEAKSAEGSWRPTVGTYGIFADNLPSRHAAQEGEQEEPDYVSVHGGDVTIDAANLSIKTADAWQVSVCINTVGIKKNTLMKIVNGADVALSAGSAASLSAGISARSQSGAVWMLVEESNLTSRSLSAANGIDAVRNQSFGIMAEANTGFETPRIKIRKSKIEASGATAGIYAINCNDATATLFRAAMIDLSWGESRGNAMITTPTDGAVRDVKKVVDTGKWPSSQNGQVVGVAGSSAITDIVGSAEVAHDVVIDFGDGQEPEPAPEPEPTPEPDPDPMPNPEQKPDPKPVDKDAKTTTAVTKTVTTKTAAGAKSASGVLAATGDNAATAAAALGIAGASVIGAGFVASKRRSR</sequence>
<reference evidence="3" key="1">
    <citation type="submission" date="2023-01" db="EMBL/GenBank/DDBJ databases">
        <title>Human gut microbiome strain richness.</title>
        <authorList>
            <person name="Chen-Liaw A."/>
        </authorList>
    </citation>
    <scope>NUCLEOTIDE SEQUENCE</scope>
    <source>
        <strain evidence="3">D54st1_D6_D54t1_190329</strain>
    </source>
</reference>
<evidence type="ECO:0000256" key="2">
    <source>
        <dbReference type="SAM" id="Phobius"/>
    </source>
</evidence>
<evidence type="ECO:0000313" key="4">
    <source>
        <dbReference type="Proteomes" id="UP001212741"/>
    </source>
</evidence>
<dbReference type="Proteomes" id="UP001212741">
    <property type="component" value="Unassembled WGS sequence"/>
</dbReference>
<name>A0AAW6AIX8_9ACTN</name>
<proteinExistence type="predicted"/>
<keyword evidence="2" id="KW-0812">Transmembrane</keyword>
<gene>
    <name evidence="3" type="ORF">PMW86_01600</name>
</gene>